<name>D0W5L2_NEICI</name>
<organism evidence="1 2">
    <name type="scientific">Neisseria cinerea ATCC 14685</name>
    <dbReference type="NCBI Taxonomy" id="546262"/>
    <lineage>
        <taxon>Bacteria</taxon>
        <taxon>Pseudomonadati</taxon>
        <taxon>Pseudomonadota</taxon>
        <taxon>Betaproteobacteria</taxon>
        <taxon>Neisseriales</taxon>
        <taxon>Neisseriaceae</taxon>
        <taxon>Neisseria</taxon>
    </lineage>
</organism>
<reference evidence="1 2" key="1">
    <citation type="submission" date="2009-10" db="EMBL/GenBank/DDBJ databases">
        <authorList>
            <person name="Weinstock G."/>
            <person name="Sodergren E."/>
            <person name="Clifton S."/>
            <person name="Fulton L."/>
            <person name="Fulton B."/>
            <person name="Courtney L."/>
            <person name="Fronick C."/>
            <person name="Harrison M."/>
            <person name="Strong C."/>
            <person name="Farmer C."/>
            <person name="Delahaunty K."/>
            <person name="Markovic C."/>
            <person name="Hall O."/>
            <person name="Minx P."/>
            <person name="Tomlinson C."/>
            <person name="Mitreva M."/>
            <person name="Nelson J."/>
            <person name="Hou S."/>
            <person name="Wollam A."/>
            <person name="Pepin K.H."/>
            <person name="Johnson M."/>
            <person name="Bhonagiri V."/>
            <person name="Nash W.E."/>
            <person name="Warren W."/>
            <person name="Chinwalla A."/>
            <person name="Mardis E.R."/>
            <person name="Wilson R.K."/>
        </authorList>
    </citation>
    <scope>NUCLEOTIDE SEQUENCE [LARGE SCALE GENOMIC DNA]</scope>
    <source>
        <strain evidence="1 2">ATCC 14685</strain>
    </source>
</reference>
<dbReference type="AlphaFoldDB" id="D0W5L2"/>
<evidence type="ECO:0000313" key="2">
    <source>
        <dbReference type="Proteomes" id="UP000003294"/>
    </source>
</evidence>
<gene>
    <name evidence="1" type="ORF">NEICINOT_04981</name>
</gene>
<proteinExistence type="predicted"/>
<dbReference type="EMBL" id="ACDY02000015">
    <property type="protein sequence ID" value="EEZ70940.1"/>
    <property type="molecule type" value="Genomic_DNA"/>
</dbReference>
<sequence>MFSVLLFEIDILPRLKAGDSYCGWWCSANPLRRVRAADNLTALFTSHALRTCPALI</sequence>
<protein>
    <submittedName>
        <fullName evidence="1">Uncharacterized protein</fullName>
    </submittedName>
</protein>
<evidence type="ECO:0000313" key="1">
    <source>
        <dbReference type="EMBL" id="EEZ70940.1"/>
    </source>
</evidence>
<accession>D0W5L2</accession>
<comment type="caution">
    <text evidence="1">The sequence shown here is derived from an EMBL/GenBank/DDBJ whole genome shotgun (WGS) entry which is preliminary data.</text>
</comment>
<dbReference type="Proteomes" id="UP000003294">
    <property type="component" value="Unassembled WGS sequence"/>
</dbReference>